<gene>
    <name evidence="1" type="ORF">CCAP1982_LOCUS23128</name>
</gene>
<evidence type="ECO:0000313" key="2">
    <source>
        <dbReference type="Proteomes" id="UP000606786"/>
    </source>
</evidence>
<evidence type="ECO:0000313" key="1">
    <source>
        <dbReference type="EMBL" id="CAD7015175.1"/>
    </source>
</evidence>
<keyword evidence="2" id="KW-1185">Reference proteome</keyword>
<protein>
    <submittedName>
        <fullName evidence="1">(Mediterranean fruit fly) hypothetical protein</fullName>
    </submittedName>
</protein>
<comment type="caution">
    <text evidence="1">The sequence shown here is derived from an EMBL/GenBank/DDBJ whole genome shotgun (WGS) entry which is preliminary data.</text>
</comment>
<sequence length="64" mass="7402">SEQQTIVQSVKWIHKPKRLAYMQVTGERVDNILMNLSSDVKPIVRRKKNSSSQQFTVISESTRV</sequence>
<organism evidence="1 2">
    <name type="scientific">Ceratitis capitata</name>
    <name type="common">Mediterranean fruit fly</name>
    <name type="synonym">Tephritis capitata</name>
    <dbReference type="NCBI Taxonomy" id="7213"/>
    <lineage>
        <taxon>Eukaryota</taxon>
        <taxon>Metazoa</taxon>
        <taxon>Ecdysozoa</taxon>
        <taxon>Arthropoda</taxon>
        <taxon>Hexapoda</taxon>
        <taxon>Insecta</taxon>
        <taxon>Pterygota</taxon>
        <taxon>Neoptera</taxon>
        <taxon>Endopterygota</taxon>
        <taxon>Diptera</taxon>
        <taxon>Brachycera</taxon>
        <taxon>Muscomorpha</taxon>
        <taxon>Tephritoidea</taxon>
        <taxon>Tephritidae</taxon>
        <taxon>Ceratitis</taxon>
        <taxon>Ceratitis</taxon>
    </lineage>
</organism>
<accession>A0A811VH22</accession>
<proteinExistence type="predicted"/>
<reference evidence="1" key="1">
    <citation type="submission" date="2020-11" db="EMBL/GenBank/DDBJ databases">
        <authorList>
            <person name="Whitehead M."/>
        </authorList>
    </citation>
    <scope>NUCLEOTIDE SEQUENCE</scope>
    <source>
        <strain evidence="1">EGII</strain>
    </source>
</reference>
<dbReference type="AlphaFoldDB" id="A0A811VH22"/>
<dbReference type="Proteomes" id="UP000606786">
    <property type="component" value="Unassembled WGS sequence"/>
</dbReference>
<feature type="non-terminal residue" evidence="1">
    <location>
        <position position="1"/>
    </location>
</feature>
<dbReference type="EMBL" id="CAJHJT010000056">
    <property type="protein sequence ID" value="CAD7015175.1"/>
    <property type="molecule type" value="Genomic_DNA"/>
</dbReference>
<name>A0A811VH22_CERCA</name>